<dbReference type="Proteomes" id="UP001077662">
    <property type="component" value="Unassembled WGS sequence"/>
</dbReference>
<keyword evidence="1" id="KW-0472">Membrane</keyword>
<keyword evidence="1" id="KW-1133">Transmembrane helix</keyword>
<organism evidence="2 3">
    <name type="scientific">Brevibacillus laterosporus</name>
    <name type="common">Bacillus laterosporus</name>
    <dbReference type="NCBI Taxonomy" id="1465"/>
    <lineage>
        <taxon>Bacteria</taxon>
        <taxon>Bacillati</taxon>
        <taxon>Bacillota</taxon>
        <taxon>Bacilli</taxon>
        <taxon>Bacillales</taxon>
        <taxon>Paenibacillaceae</taxon>
        <taxon>Brevibacillus</taxon>
    </lineage>
</organism>
<proteinExistence type="predicted"/>
<dbReference type="EMBL" id="JAPTNE010000003">
    <property type="protein sequence ID" value="MCZ0805849.1"/>
    <property type="molecule type" value="Genomic_DNA"/>
</dbReference>
<dbReference type="RefSeq" id="WP_119734545.1">
    <property type="nucleotide sequence ID" value="NZ_CP032410.1"/>
</dbReference>
<accession>A0AAP3DCH1</accession>
<dbReference type="AlphaFoldDB" id="A0AAP3DCH1"/>
<evidence type="ECO:0000313" key="3">
    <source>
        <dbReference type="Proteomes" id="UP001077662"/>
    </source>
</evidence>
<comment type="caution">
    <text evidence="2">The sequence shown here is derived from an EMBL/GenBank/DDBJ whole genome shotgun (WGS) entry which is preliminary data.</text>
</comment>
<keyword evidence="1" id="KW-0812">Transmembrane</keyword>
<name>A0AAP3DCH1_BRELA</name>
<reference evidence="2" key="1">
    <citation type="submission" date="2022-09" db="EMBL/GenBank/DDBJ databases">
        <title>Genome analysis and characterization of larvicidal activity of Brevibacillus strains.</title>
        <authorList>
            <person name="Patrusheva E.V."/>
            <person name="Izotova A.O."/>
            <person name="Toshchakov S.V."/>
            <person name="Sineoky S.P."/>
        </authorList>
    </citation>
    <scope>NUCLEOTIDE SEQUENCE</scope>
    <source>
        <strain evidence="2">VKPM_B-13247</strain>
    </source>
</reference>
<protein>
    <submittedName>
        <fullName evidence="2">Uncharacterized protein</fullName>
    </submittedName>
</protein>
<evidence type="ECO:0000313" key="2">
    <source>
        <dbReference type="EMBL" id="MCZ0805849.1"/>
    </source>
</evidence>
<sequence length="63" mass="7194">MGFLSKILEKRPKITVENVREACLLVGFFSFGYGLWQVYPPSMWIICGLMVLFVGLPARKEGR</sequence>
<gene>
    <name evidence="2" type="ORF">O0554_02795</name>
</gene>
<feature type="transmembrane region" description="Helical" evidence="1">
    <location>
        <begin position="42"/>
        <end position="58"/>
    </location>
</feature>
<evidence type="ECO:0000256" key="1">
    <source>
        <dbReference type="SAM" id="Phobius"/>
    </source>
</evidence>